<evidence type="ECO:0000256" key="1">
    <source>
        <dbReference type="SAM" id="MobiDB-lite"/>
    </source>
</evidence>
<dbReference type="SUPFAM" id="SSF82649">
    <property type="entry name" value="SufE/NifU"/>
    <property type="match status" value="1"/>
</dbReference>
<dbReference type="PANTHER" id="PTHR10093">
    <property type="entry name" value="IRON-SULFUR CLUSTER ASSEMBLY ENZYME NIFU HOMOLOG"/>
    <property type="match status" value="1"/>
</dbReference>
<proteinExistence type="predicted"/>
<dbReference type="Gene3D" id="3.90.1010.10">
    <property type="match status" value="1"/>
</dbReference>
<evidence type="ECO:0000313" key="3">
    <source>
        <dbReference type="EMBL" id="GAA3701335.1"/>
    </source>
</evidence>
<accession>A0ABP7D9G4</accession>
<keyword evidence="4" id="KW-1185">Reference proteome</keyword>
<dbReference type="EMBL" id="BAABCJ010000002">
    <property type="protein sequence ID" value="GAA3701335.1"/>
    <property type="molecule type" value="Genomic_DNA"/>
</dbReference>
<feature type="region of interest" description="Disordered" evidence="1">
    <location>
        <begin position="22"/>
        <end position="41"/>
    </location>
</feature>
<name>A0ABP7D9G4_9MICC</name>
<dbReference type="CDD" id="cd06664">
    <property type="entry name" value="IscU_like"/>
    <property type="match status" value="1"/>
</dbReference>
<sequence>MSGLEQLYQQIILDHAKRRVGEPLADPQGGHPAGESHQHNPICGDEIRLRVELDGTTDQSIIERISWEGNGCSISMAAASVLSEMAAGTTRGELLELIDEFREMMRSRGTTEPDEERLGDGAAFAGVSKFPARVKCAMLSWVAAENALLDAAKA</sequence>
<gene>
    <name evidence="3" type="ORF">GCM10022377_13600</name>
</gene>
<reference evidence="4" key="1">
    <citation type="journal article" date="2019" name="Int. J. Syst. Evol. Microbiol.">
        <title>The Global Catalogue of Microorganisms (GCM) 10K type strain sequencing project: providing services to taxonomists for standard genome sequencing and annotation.</title>
        <authorList>
            <consortium name="The Broad Institute Genomics Platform"/>
            <consortium name="The Broad Institute Genome Sequencing Center for Infectious Disease"/>
            <person name="Wu L."/>
            <person name="Ma J."/>
        </authorList>
    </citation>
    <scope>NUCLEOTIDE SEQUENCE [LARGE SCALE GENOMIC DNA]</scope>
    <source>
        <strain evidence="4">JCM 16961</strain>
    </source>
</reference>
<organism evidence="3 4">
    <name type="scientific">Zhihengliuella alba</name>
    <dbReference type="NCBI Taxonomy" id="547018"/>
    <lineage>
        <taxon>Bacteria</taxon>
        <taxon>Bacillati</taxon>
        <taxon>Actinomycetota</taxon>
        <taxon>Actinomycetes</taxon>
        <taxon>Micrococcales</taxon>
        <taxon>Micrococcaceae</taxon>
        <taxon>Zhihengliuella</taxon>
    </lineage>
</organism>
<dbReference type="RefSeq" id="WP_344881938.1">
    <property type="nucleotide sequence ID" value="NZ_BAABCJ010000002.1"/>
</dbReference>
<dbReference type="NCBIfam" id="TIGR01994">
    <property type="entry name" value="SUF_scaf_2"/>
    <property type="match status" value="1"/>
</dbReference>
<comment type="caution">
    <text evidence="3">The sequence shown here is derived from an EMBL/GenBank/DDBJ whole genome shotgun (WGS) entry which is preliminary data.</text>
</comment>
<dbReference type="Proteomes" id="UP001501536">
    <property type="component" value="Unassembled WGS sequence"/>
</dbReference>
<feature type="domain" description="NIF system FeS cluster assembly NifU N-terminal" evidence="2">
    <location>
        <begin position="8"/>
        <end position="136"/>
    </location>
</feature>
<dbReference type="Pfam" id="PF01592">
    <property type="entry name" value="NifU_N"/>
    <property type="match status" value="1"/>
</dbReference>
<protein>
    <submittedName>
        <fullName evidence="3">SUF system NifU family Fe-S cluster assembly protein</fullName>
    </submittedName>
</protein>
<evidence type="ECO:0000313" key="4">
    <source>
        <dbReference type="Proteomes" id="UP001501536"/>
    </source>
</evidence>
<evidence type="ECO:0000259" key="2">
    <source>
        <dbReference type="Pfam" id="PF01592"/>
    </source>
</evidence>
<dbReference type="InterPro" id="IPR002871">
    <property type="entry name" value="NIF_FeS_clus_asmbl_NifU_N"/>
</dbReference>